<accession>A0A418V4Q6</accession>
<evidence type="ECO:0000313" key="2">
    <source>
        <dbReference type="EMBL" id="RJF71084.1"/>
    </source>
</evidence>
<proteinExistence type="predicted"/>
<sequence length="123" mass="12977">MPERKVQVQSRASVRLRVLGFGLGWGLLGSVLAAGAGYALGTRTLAAALDGLTWGTWALLGVALLLTFGLGTGQFNERSYGAIYSRATEVQEKPLPWNAVLIAWLASACCAAVLLVARVFLVT</sequence>
<feature type="transmembrane region" description="Helical" evidence="1">
    <location>
        <begin position="57"/>
        <end position="76"/>
    </location>
</feature>
<reference evidence="2 3" key="1">
    <citation type="submission" date="2018-09" db="EMBL/GenBank/DDBJ databases">
        <authorList>
            <person name="Zhu H."/>
        </authorList>
    </citation>
    <scope>NUCLEOTIDE SEQUENCE [LARGE SCALE GENOMIC DNA]</scope>
    <source>
        <strain evidence="2 3">K2S05-167</strain>
    </source>
</reference>
<comment type="caution">
    <text evidence="2">The sequence shown here is derived from an EMBL/GenBank/DDBJ whole genome shotgun (WGS) entry which is preliminary data.</text>
</comment>
<dbReference type="RefSeq" id="WP_119761846.1">
    <property type="nucleotide sequence ID" value="NZ_QYUJ01000014.1"/>
</dbReference>
<keyword evidence="1" id="KW-0812">Transmembrane</keyword>
<protein>
    <submittedName>
        <fullName evidence="2">Uncharacterized protein</fullName>
    </submittedName>
</protein>
<dbReference type="EMBL" id="QYUJ01000014">
    <property type="protein sequence ID" value="RJF71084.1"/>
    <property type="molecule type" value="Genomic_DNA"/>
</dbReference>
<dbReference type="AlphaFoldDB" id="A0A418V4Q6"/>
<evidence type="ECO:0000256" key="1">
    <source>
        <dbReference type="SAM" id="Phobius"/>
    </source>
</evidence>
<keyword evidence="1" id="KW-0472">Membrane</keyword>
<dbReference type="Proteomes" id="UP000286287">
    <property type="component" value="Unassembled WGS sequence"/>
</dbReference>
<feature type="transmembrane region" description="Helical" evidence="1">
    <location>
        <begin position="97"/>
        <end position="121"/>
    </location>
</feature>
<evidence type="ECO:0000313" key="3">
    <source>
        <dbReference type="Proteomes" id="UP000286287"/>
    </source>
</evidence>
<keyword evidence="1" id="KW-1133">Transmembrane helix</keyword>
<keyword evidence="3" id="KW-1185">Reference proteome</keyword>
<gene>
    <name evidence="2" type="ORF">D3875_05290</name>
</gene>
<organism evidence="2 3">
    <name type="scientific">Deinococcus cavernae</name>
    <dbReference type="NCBI Taxonomy" id="2320857"/>
    <lineage>
        <taxon>Bacteria</taxon>
        <taxon>Thermotogati</taxon>
        <taxon>Deinococcota</taxon>
        <taxon>Deinococci</taxon>
        <taxon>Deinococcales</taxon>
        <taxon>Deinococcaceae</taxon>
        <taxon>Deinococcus</taxon>
    </lineage>
</organism>
<name>A0A418V4Q6_9DEIO</name>